<organism evidence="1 2">
    <name type="scientific">Plasmodium chabaudi chabaudi</name>
    <dbReference type="NCBI Taxonomy" id="31271"/>
    <lineage>
        <taxon>Eukaryota</taxon>
        <taxon>Sar</taxon>
        <taxon>Alveolata</taxon>
        <taxon>Apicomplexa</taxon>
        <taxon>Aconoidasida</taxon>
        <taxon>Haemosporida</taxon>
        <taxon>Plasmodiidae</taxon>
        <taxon>Plasmodium</taxon>
        <taxon>Plasmodium (Vinckeia)</taxon>
    </lineage>
</organism>
<dbReference type="EMBL" id="LT608179">
    <property type="protein sequence ID" value="SCM04905.1"/>
    <property type="molecule type" value="Genomic_DNA"/>
</dbReference>
<reference evidence="1 2" key="1">
    <citation type="submission" date="2016-08" db="EMBL/GenBank/DDBJ databases">
        <authorList>
            <consortium name="Pathogen Informatics"/>
        </authorList>
    </citation>
    <scope>NUCLEOTIDE SEQUENCE [LARGE SCALE GENOMIC DNA]</scope>
    <source>
        <strain evidence="1 2">AJ</strain>
    </source>
</reference>
<dbReference type="Proteomes" id="UP000507163">
    <property type="component" value="Chromosome 13"/>
</dbReference>
<evidence type="ECO:0000313" key="1">
    <source>
        <dbReference type="EMBL" id="SCM04905.1"/>
    </source>
</evidence>
<evidence type="ECO:0000313" key="2">
    <source>
        <dbReference type="Proteomes" id="UP000507163"/>
    </source>
</evidence>
<accession>A0A1C6XKH4</accession>
<gene>
    <name evidence="1" type="ORF">PCHAJ_000381100</name>
</gene>
<name>A0A1C6XKH4_PLACU</name>
<sequence>MSEFIEDLEYIKNKKLNEIFERLLGCIYFKKPQNIVEAIIQEVDKLEKEKDVKNVFDIEDIKSMYNFLNVENNKYMTKEKCILGLSQFVLTTKQKEHIEKTEIEDNVDFKMFTSHVLDKNLI</sequence>
<dbReference type="AlphaFoldDB" id="A0A1C6XKH4"/>
<dbReference type="PANTHER" id="PTHR21847">
    <property type="entry name" value="EF-HAND CALCIUM-BINDING DOMAIN-CONTAINING PROTEIN 10"/>
    <property type="match status" value="1"/>
</dbReference>
<dbReference type="PANTHER" id="PTHR21847:SF1">
    <property type="entry name" value="EF-HAND CALCIUM-BINDING DOMAIN-CONTAINING PROTEIN 10"/>
    <property type="match status" value="1"/>
</dbReference>
<proteinExistence type="predicted"/>
<protein>
    <submittedName>
        <fullName evidence="1">Uncharacterized protein</fullName>
    </submittedName>
</protein>
<dbReference type="InterPro" id="IPR039879">
    <property type="entry name" value="EFC10"/>
</dbReference>